<dbReference type="Proteomes" id="UP000789739">
    <property type="component" value="Unassembled WGS sequence"/>
</dbReference>
<dbReference type="EMBL" id="CAJVPI010003410">
    <property type="protein sequence ID" value="CAG8658129.1"/>
    <property type="molecule type" value="Genomic_DNA"/>
</dbReference>
<evidence type="ECO:0000313" key="1">
    <source>
        <dbReference type="EMBL" id="CAG8658129.1"/>
    </source>
</evidence>
<comment type="caution">
    <text evidence="1">The sequence shown here is derived from an EMBL/GenBank/DDBJ whole genome shotgun (WGS) entry which is preliminary data.</text>
</comment>
<accession>A0A9N9H5H0</accession>
<reference evidence="1" key="1">
    <citation type="submission" date="2021-06" db="EMBL/GenBank/DDBJ databases">
        <authorList>
            <person name="Kallberg Y."/>
            <person name="Tangrot J."/>
            <person name="Rosling A."/>
        </authorList>
    </citation>
    <scope>NUCLEOTIDE SEQUENCE</scope>
    <source>
        <strain evidence="1">BR232B</strain>
    </source>
</reference>
<evidence type="ECO:0000313" key="2">
    <source>
        <dbReference type="Proteomes" id="UP000789739"/>
    </source>
</evidence>
<protein>
    <submittedName>
        <fullName evidence="1">7801_t:CDS:1</fullName>
    </submittedName>
</protein>
<feature type="non-terminal residue" evidence="1">
    <location>
        <position position="1"/>
    </location>
</feature>
<name>A0A9N9H5H0_9GLOM</name>
<proteinExistence type="predicted"/>
<gene>
    <name evidence="1" type="ORF">PBRASI_LOCUS10633</name>
</gene>
<dbReference type="AlphaFoldDB" id="A0A9N9H5H0"/>
<sequence>GRQSWWMKPLPRGRENFEASYLAIEEKKKSMPRFPYSVEPYSLRRRERTPVL</sequence>
<organism evidence="1 2">
    <name type="scientific">Paraglomus brasilianum</name>
    <dbReference type="NCBI Taxonomy" id="144538"/>
    <lineage>
        <taxon>Eukaryota</taxon>
        <taxon>Fungi</taxon>
        <taxon>Fungi incertae sedis</taxon>
        <taxon>Mucoromycota</taxon>
        <taxon>Glomeromycotina</taxon>
        <taxon>Glomeromycetes</taxon>
        <taxon>Paraglomerales</taxon>
        <taxon>Paraglomeraceae</taxon>
        <taxon>Paraglomus</taxon>
    </lineage>
</organism>
<keyword evidence="2" id="KW-1185">Reference proteome</keyword>